<keyword evidence="8" id="KW-1185">Reference proteome</keyword>
<dbReference type="OrthoDB" id="9792579at2"/>
<dbReference type="CDD" id="cd06580">
    <property type="entry name" value="TM_PBP1_transp_TpRbsC_like"/>
    <property type="match status" value="1"/>
</dbReference>
<dbReference type="PANTHER" id="PTHR43370:SF2">
    <property type="entry name" value="ABC TRANSPORTER PERMEASE PROTEIN"/>
    <property type="match status" value="1"/>
</dbReference>
<dbReference type="GO" id="GO:0022857">
    <property type="term" value="F:transmembrane transporter activity"/>
    <property type="evidence" value="ECO:0007669"/>
    <property type="project" value="InterPro"/>
</dbReference>
<keyword evidence="3 6" id="KW-0812">Transmembrane</keyword>
<keyword evidence="2" id="KW-1003">Cell membrane</keyword>
<name>A0A211ZHX6_9PROT</name>
<evidence type="ECO:0000256" key="5">
    <source>
        <dbReference type="ARBA" id="ARBA00023136"/>
    </source>
</evidence>
<feature type="transmembrane region" description="Helical" evidence="6">
    <location>
        <begin position="150"/>
        <end position="166"/>
    </location>
</feature>
<dbReference type="Proteomes" id="UP000196655">
    <property type="component" value="Unassembled WGS sequence"/>
</dbReference>
<dbReference type="Pfam" id="PF02653">
    <property type="entry name" value="BPD_transp_2"/>
    <property type="match status" value="1"/>
</dbReference>
<evidence type="ECO:0000256" key="6">
    <source>
        <dbReference type="SAM" id="Phobius"/>
    </source>
</evidence>
<dbReference type="RefSeq" id="WP_088153270.1">
    <property type="nucleotide sequence ID" value="NZ_NHON01000048.1"/>
</dbReference>
<protein>
    <submittedName>
        <fullName evidence="7">ABC transporter permease</fullName>
    </submittedName>
</protein>
<reference evidence="8" key="1">
    <citation type="submission" date="2017-05" db="EMBL/GenBank/DDBJ databases">
        <authorList>
            <person name="Macchi M."/>
            <person name="Festa S."/>
            <person name="Coppotelli B.M."/>
            <person name="Morelli I.S."/>
        </authorList>
    </citation>
    <scope>NUCLEOTIDE SEQUENCE [LARGE SCALE GENOMIC DNA]</scope>
    <source>
        <strain evidence="8">I</strain>
    </source>
</reference>
<dbReference type="PANTHER" id="PTHR43370">
    <property type="entry name" value="SUGAR ABC TRANSPORTER INTEGRAL MEMBRANE PROTEIN-RELATED"/>
    <property type="match status" value="1"/>
</dbReference>
<feature type="transmembrane region" description="Helical" evidence="6">
    <location>
        <begin position="65"/>
        <end position="88"/>
    </location>
</feature>
<keyword evidence="4 6" id="KW-1133">Transmembrane helix</keyword>
<organism evidence="7 8">
    <name type="scientific">Inquilinus limosus</name>
    <dbReference type="NCBI Taxonomy" id="171674"/>
    <lineage>
        <taxon>Bacteria</taxon>
        <taxon>Pseudomonadati</taxon>
        <taxon>Pseudomonadota</taxon>
        <taxon>Alphaproteobacteria</taxon>
        <taxon>Rhodospirillales</taxon>
        <taxon>Rhodospirillaceae</taxon>
        <taxon>Inquilinus</taxon>
    </lineage>
</organism>
<evidence type="ECO:0000313" key="7">
    <source>
        <dbReference type="EMBL" id="OWJ64833.1"/>
    </source>
</evidence>
<evidence type="ECO:0000256" key="1">
    <source>
        <dbReference type="ARBA" id="ARBA00004651"/>
    </source>
</evidence>
<comment type="subcellular location">
    <subcellularLocation>
        <location evidence="1">Cell membrane</location>
        <topology evidence="1">Multi-pass membrane protein</topology>
    </subcellularLocation>
</comment>
<evidence type="ECO:0000256" key="2">
    <source>
        <dbReference type="ARBA" id="ARBA00022475"/>
    </source>
</evidence>
<feature type="transmembrane region" description="Helical" evidence="6">
    <location>
        <begin position="276"/>
        <end position="293"/>
    </location>
</feature>
<gene>
    <name evidence="7" type="ORF">BWR60_22505</name>
</gene>
<sequence>MDGLLTQAFLTSLVLGAITAGVPLLLAGLGEQISEKAGVLNVGIEGMMLAGAYLGFLVAYSSGSIWLGFLGGAGGGLLVALLMALLCVRLGLNQIVIGIALTLGAEGMTALLHFFQFAQSYPRLEGAATLPIPLLSAIPVIGPALFDRHPVVYLAVALVFVLAWVFRRTALGLDLQAAGDKPAALDAAGVDVIGIRTAAVLATGALAGIGGAFLANIGAGLFIPFMTNGAGFIGIVLAMLARGRPVWVLLGALLFGACLSLTTALQVAGVDVPTDVIQMLPFAAVMAVLVLFGRRASLPAALGLPYVRGAR</sequence>
<dbReference type="InterPro" id="IPR001851">
    <property type="entry name" value="ABC_transp_permease"/>
</dbReference>
<feature type="transmembrane region" description="Helical" evidence="6">
    <location>
        <begin position="247"/>
        <end position="270"/>
    </location>
</feature>
<proteinExistence type="predicted"/>
<keyword evidence="5 6" id="KW-0472">Membrane</keyword>
<feature type="transmembrane region" description="Helical" evidence="6">
    <location>
        <begin position="187"/>
        <end position="215"/>
    </location>
</feature>
<evidence type="ECO:0000256" key="4">
    <source>
        <dbReference type="ARBA" id="ARBA00022989"/>
    </source>
</evidence>
<accession>A0A211ZHX6</accession>
<feature type="transmembrane region" description="Helical" evidence="6">
    <location>
        <begin position="39"/>
        <end position="59"/>
    </location>
</feature>
<evidence type="ECO:0000313" key="8">
    <source>
        <dbReference type="Proteomes" id="UP000196655"/>
    </source>
</evidence>
<dbReference type="STRING" id="1122125.GCA_000423185_06464"/>
<dbReference type="AlphaFoldDB" id="A0A211ZHX6"/>
<feature type="transmembrane region" description="Helical" evidence="6">
    <location>
        <begin position="95"/>
        <end position="115"/>
    </location>
</feature>
<dbReference type="EMBL" id="NHON01000048">
    <property type="protein sequence ID" value="OWJ64833.1"/>
    <property type="molecule type" value="Genomic_DNA"/>
</dbReference>
<feature type="transmembrane region" description="Helical" evidence="6">
    <location>
        <begin position="6"/>
        <end position="27"/>
    </location>
</feature>
<feature type="transmembrane region" description="Helical" evidence="6">
    <location>
        <begin position="221"/>
        <end position="240"/>
    </location>
</feature>
<dbReference type="GO" id="GO:0005886">
    <property type="term" value="C:plasma membrane"/>
    <property type="evidence" value="ECO:0007669"/>
    <property type="project" value="UniProtKB-SubCell"/>
</dbReference>
<comment type="caution">
    <text evidence="7">The sequence shown here is derived from an EMBL/GenBank/DDBJ whole genome shotgun (WGS) entry which is preliminary data.</text>
</comment>
<evidence type="ECO:0000256" key="3">
    <source>
        <dbReference type="ARBA" id="ARBA00022692"/>
    </source>
</evidence>